<sequence length="81" mass="9290">RNVRRVFGVARHHLLLLNRFTHPSEQHCHLLVAECYIIDTYRTKAKKLSHHTDVCSRARAGGWARSATPTQLEEAVSIRSD</sequence>
<reference evidence="1" key="1">
    <citation type="submission" date="2023-03" db="EMBL/GenBank/DDBJ databases">
        <authorList>
            <person name="Steffen K."/>
            <person name="Cardenas P."/>
        </authorList>
    </citation>
    <scope>NUCLEOTIDE SEQUENCE</scope>
</reference>
<dbReference type="EMBL" id="CASHTH010002792">
    <property type="protein sequence ID" value="CAI8035313.1"/>
    <property type="molecule type" value="Genomic_DNA"/>
</dbReference>
<gene>
    <name evidence="1" type="ORF">GBAR_LOCUS19835</name>
</gene>
<dbReference type="AlphaFoldDB" id="A0AA35STZ8"/>
<comment type="caution">
    <text evidence="1">The sequence shown here is derived from an EMBL/GenBank/DDBJ whole genome shotgun (WGS) entry which is preliminary data.</text>
</comment>
<organism evidence="1 2">
    <name type="scientific">Geodia barretti</name>
    <name type="common">Barrett's horny sponge</name>
    <dbReference type="NCBI Taxonomy" id="519541"/>
    <lineage>
        <taxon>Eukaryota</taxon>
        <taxon>Metazoa</taxon>
        <taxon>Porifera</taxon>
        <taxon>Demospongiae</taxon>
        <taxon>Heteroscleromorpha</taxon>
        <taxon>Tetractinellida</taxon>
        <taxon>Astrophorina</taxon>
        <taxon>Geodiidae</taxon>
        <taxon>Geodia</taxon>
    </lineage>
</organism>
<accession>A0AA35STZ8</accession>
<evidence type="ECO:0000313" key="1">
    <source>
        <dbReference type="EMBL" id="CAI8035313.1"/>
    </source>
</evidence>
<name>A0AA35STZ8_GEOBA</name>
<evidence type="ECO:0000313" key="2">
    <source>
        <dbReference type="Proteomes" id="UP001174909"/>
    </source>
</evidence>
<feature type="non-terminal residue" evidence="1">
    <location>
        <position position="1"/>
    </location>
</feature>
<protein>
    <submittedName>
        <fullName evidence="1">Uncharacterized protein</fullName>
    </submittedName>
</protein>
<feature type="non-terminal residue" evidence="1">
    <location>
        <position position="81"/>
    </location>
</feature>
<keyword evidence="2" id="KW-1185">Reference proteome</keyword>
<proteinExistence type="predicted"/>
<dbReference type="Proteomes" id="UP001174909">
    <property type="component" value="Unassembled WGS sequence"/>
</dbReference>